<dbReference type="AlphaFoldDB" id="A0A7W8B498"/>
<keyword evidence="3" id="KW-1185">Reference proteome</keyword>
<comment type="caution">
    <text evidence="2">The sequence shown here is derived from an EMBL/GenBank/DDBJ whole genome shotgun (WGS) entry which is preliminary data.</text>
</comment>
<proteinExistence type="predicted"/>
<dbReference type="Gene3D" id="3.10.129.10">
    <property type="entry name" value="Hotdog Thioesterase"/>
    <property type="match status" value="1"/>
</dbReference>
<protein>
    <submittedName>
        <fullName evidence="2">Putative biosynthetic protein (TIGR04098 family)</fullName>
    </submittedName>
</protein>
<dbReference type="InterPro" id="IPR040718">
    <property type="entry name" value="LnmK_N_HDF"/>
</dbReference>
<gene>
    <name evidence="2" type="ORF">FHS40_009188</name>
</gene>
<dbReference type="NCBIfam" id="TIGR04098">
    <property type="entry name" value="LnmK_bifunc"/>
    <property type="match status" value="1"/>
</dbReference>
<reference evidence="2 3" key="1">
    <citation type="submission" date="2020-08" db="EMBL/GenBank/DDBJ databases">
        <title>Genomic Encyclopedia of Type Strains, Phase III (KMG-III): the genomes of soil and plant-associated and newly described type strains.</title>
        <authorList>
            <person name="Whitman W."/>
        </authorList>
    </citation>
    <scope>NUCLEOTIDE SEQUENCE [LARGE SCALE GENOMIC DNA]</scope>
    <source>
        <strain evidence="2 3">CECT 3146</strain>
    </source>
</reference>
<sequence length="268" mass="29896">MDVLTARTDTGDPAYLAFAFIRIKGSPDVHTLGLTFGDRVAVATQSFAAGPGTVLTLHQIKLLDGTLQDSLPSIDLDSYFHAPELDTLYVENVNRWVRRSVPGTNQELCSVVPSQFRHHNMDRLPLRFSPREKIKSAQKARTLLPTRIAKDSVRLGSHTVSYTVDASRDLNGVGLVYFASYFSFADTALLAYWEKLSRPLESFLARRVIDNRMCYFSNADPGTVLSISVTGYRYPASMPDDGELIDIRITDRHTGELLALNSQHVFAR</sequence>
<organism evidence="2 3">
    <name type="scientific">Streptomyces spectabilis</name>
    <dbReference type="NCBI Taxonomy" id="68270"/>
    <lineage>
        <taxon>Bacteria</taxon>
        <taxon>Bacillati</taxon>
        <taxon>Actinomycetota</taxon>
        <taxon>Actinomycetes</taxon>
        <taxon>Kitasatosporales</taxon>
        <taxon>Streptomycetaceae</taxon>
        <taxon>Streptomyces</taxon>
    </lineage>
</organism>
<dbReference type="InterPro" id="IPR024091">
    <property type="entry name" value="LnmK-like_bifun_acyl/decarbox"/>
</dbReference>
<evidence type="ECO:0000313" key="3">
    <source>
        <dbReference type="Proteomes" id="UP000549009"/>
    </source>
</evidence>
<evidence type="ECO:0000313" key="2">
    <source>
        <dbReference type="EMBL" id="MBB5110058.1"/>
    </source>
</evidence>
<accession>A0A7W8B498</accession>
<dbReference type="Proteomes" id="UP000549009">
    <property type="component" value="Unassembled WGS sequence"/>
</dbReference>
<dbReference type="Pfam" id="PF18238">
    <property type="entry name" value="LnmK_N_HDF"/>
    <property type="match status" value="1"/>
</dbReference>
<dbReference type="EMBL" id="JACHJD010000062">
    <property type="protein sequence ID" value="MBB5110058.1"/>
    <property type="molecule type" value="Genomic_DNA"/>
</dbReference>
<feature type="domain" description="LnmK N-terminal" evidence="1">
    <location>
        <begin position="2"/>
        <end position="144"/>
    </location>
</feature>
<evidence type="ECO:0000259" key="1">
    <source>
        <dbReference type="Pfam" id="PF18238"/>
    </source>
</evidence>
<name>A0A7W8B498_STRST</name>